<organism evidence="10 11">
    <name type="scientific">Deinococcus maricopensis (strain DSM 21211 / LMG 22137 / NRRL B-23946 / LB-34)</name>
    <dbReference type="NCBI Taxonomy" id="709986"/>
    <lineage>
        <taxon>Bacteria</taxon>
        <taxon>Thermotogati</taxon>
        <taxon>Deinococcota</taxon>
        <taxon>Deinococci</taxon>
        <taxon>Deinococcales</taxon>
        <taxon>Deinococcaceae</taxon>
        <taxon>Deinococcus</taxon>
    </lineage>
</organism>
<feature type="domain" description="Peptidase S9A N-terminal" evidence="9">
    <location>
        <begin position="11"/>
        <end position="407"/>
    </location>
</feature>
<dbReference type="RefSeq" id="WP_013557809.1">
    <property type="nucleotide sequence ID" value="NC_014958.1"/>
</dbReference>
<gene>
    <name evidence="10" type="ordered locus">Deima_2673</name>
</gene>
<evidence type="ECO:0000256" key="4">
    <source>
        <dbReference type="ARBA" id="ARBA00022670"/>
    </source>
</evidence>
<sequence>MNNQELTGAAPAARRTEHVDEYHGERVPDPYRWLEDAENAEISAWVDAQNAHTEAFLSASPDREAFRERLADLWDFPKPGTPWRRGARYFRTHNDGLRNQPELQVADAPRGPWRTVLDANTLSDDGTVALMQVHVHHDGARLAYATQQGGSDWLTWRVRDVDTGEDLPDVVQWSKFSGAAWLPDGSGFLYSAYDAPASGEAYVSVNLHQKLYLHRLGTPQADDELLLARPDQPEWGFEARIMRDTGRLIVSVWKGTLRQNLLWWRDLGADGAFHELVGDFHASYDVVGMDGSTLYVLTDEDAPTGRLIAWDLSTGERRDVIAASADTLHTVAVARDALVTVSLRDARDRLVIHDRRGTPLREVHLPDLASVLEVNATADDPDVFLTLTSFISPPTPHHLRVPDGALEGLADIPLAFDPAAFEVRQDFARSRDGTRVPYFTVRRRDLTPGTPHPTLLYGYGGFNHSLLPSFSLQTVAWVERGGVYVSANLRGGSEYGRAWHQAGTRERKQNVFNDFIAVAEDLIERGVTTPARLAINGGSNGGLLVGACLTQRPDLFGAAIPMVGVLDMLRYHQFTIGWAWASDYGTSDDPDGYRTLRRYSPLHNVQPGTAYPPTLITTGDHDDRVVPAHSYKFAAALQHAQAGHAPILLRVGRQAGHGAGKPTHLKIEEQADILAFLAATVGQNHTP</sequence>
<name>E8UB66_DEIML</name>
<evidence type="ECO:0000259" key="8">
    <source>
        <dbReference type="Pfam" id="PF00326"/>
    </source>
</evidence>
<evidence type="ECO:0000256" key="5">
    <source>
        <dbReference type="ARBA" id="ARBA00022801"/>
    </source>
</evidence>
<feature type="region of interest" description="Disordered" evidence="7">
    <location>
        <begin position="1"/>
        <end position="23"/>
    </location>
</feature>
<dbReference type="Gene3D" id="3.40.50.1820">
    <property type="entry name" value="alpha/beta hydrolase"/>
    <property type="match status" value="1"/>
</dbReference>
<dbReference type="eggNOG" id="COG1505">
    <property type="taxonomic scope" value="Bacteria"/>
</dbReference>
<evidence type="ECO:0000313" key="10">
    <source>
        <dbReference type="EMBL" id="ADV68305.1"/>
    </source>
</evidence>
<evidence type="ECO:0000256" key="3">
    <source>
        <dbReference type="ARBA" id="ARBA00011897"/>
    </source>
</evidence>
<dbReference type="EC" id="3.4.21.26" evidence="3"/>
<dbReference type="GO" id="GO:0070012">
    <property type="term" value="F:oligopeptidase activity"/>
    <property type="evidence" value="ECO:0007669"/>
    <property type="project" value="TreeGrafter"/>
</dbReference>
<accession>E8UB66</accession>
<dbReference type="PANTHER" id="PTHR42881">
    <property type="entry name" value="PROLYL ENDOPEPTIDASE"/>
    <property type="match status" value="1"/>
</dbReference>
<keyword evidence="6" id="KW-0720">Serine protease</keyword>
<dbReference type="FunFam" id="3.40.50.1820:FF:000005">
    <property type="entry name" value="Prolyl endopeptidase"/>
    <property type="match status" value="1"/>
</dbReference>
<evidence type="ECO:0000256" key="6">
    <source>
        <dbReference type="ARBA" id="ARBA00022825"/>
    </source>
</evidence>
<reference evidence="10 11" key="1">
    <citation type="journal article" date="2011" name="Stand. Genomic Sci.">
        <title>Complete genome sequence of Deinococcus maricopensis type strain (LB-34).</title>
        <authorList>
            <person name="Pukall R."/>
            <person name="Zeytun A."/>
            <person name="Lucas S."/>
            <person name="Lapidus A."/>
            <person name="Hammon N."/>
            <person name="Deshpande S."/>
            <person name="Nolan M."/>
            <person name="Cheng J.F."/>
            <person name="Pitluck S."/>
            <person name="Liolios K."/>
            <person name="Pagani I."/>
            <person name="Mikhailova N."/>
            <person name="Ivanova N."/>
            <person name="Mavromatis K."/>
            <person name="Pati A."/>
            <person name="Tapia R."/>
            <person name="Han C."/>
            <person name="Goodwin L."/>
            <person name="Chen A."/>
            <person name="Palaniappan K."/>
            <person name="Land M."/>
            <person name="Hauser L."/>
            <person name="Chang Y.J."/>
            <person name="Jeffries C.D."/>
            <person name="Brambilla E.M."/>
            <person name="Rohde M."/>
            <person name="Goker M."/>
            <person name="Detter J.C."/>
            <person name="Woyke T."/>
            <person name="Bristow J."/>
            <person name="Eisen J.A."/>
            <person name="Markowitz V."/>
            <person name="Hugenholtz P."/>
            <person name="Kyrpides N.C."/>
            <person name="Klenk H.P."/>
        </authorList>
    </citation>
    <scope>NUCLEOTIDE SEQUENCE [LARGE SCALE GENOMIC DNA]</scope>
    <source>
        <strain evidence="11">DSM 21211 / LMG 22137 / NRRL B-23946 / LB-34</strain>
    </source>
</reference>
<dbReference type="InterPro" id="IPR051167">
    <property type="entry name" value="Prolyl_oligopep/macrocyclase"/>
</dbReference>
<evidence type="ECO:0000313" key="11">
    <source>
        <dbReference type="Proteomes" id="UP000008635"/>
    </source>
</evidence>
<dbReference type="SUPFAM" id="SSF53474">
    <property type="entry name" value="alpha/beta-Hydrolases"/>
    <property type="match status" value="1"/>
</dbReference>
<dbReference type="Gene3D" id="2.130.10.120">
    <property type="entry name" value="Prolyl oligopeptidase, N-terminal domain"/>
    <property type="match status" value="1"/>
</dbReference>
<dbReference type="PANTHER" id="PTHR42881:SF2">
    <property type="entry name" value="PROLYL ENDOPEPTIDASE"/>
    <property type="match status" value="1"/>
</dbReference>
<dbReference type="HOGENOM" id="CLU_011290_1_1_0"/>
<feature type="compositionally biased region" description="Basic and acidic residues" evidence="7">
    <location>
        <begin position="14"/>
        <end position="23"/>
    </location>
</feature>
<feature type="domain" description="Peptidase S9 prolyl oligopeptidase catalytic" evidence="8">
    <location>
        <begin position="468"/>
        <end position="682"/>
    </location>
</feature>
<dbReference type="PRINTS" id="PR00862">
    <property type="entry name" value="PROLIGOPTASE"/>
</dbReference>
<dbReference type="STRING" id="709986.Deima_2673"/>
<dbReference type="GO" id="GO:0004252">
    <property type="term" value="F:serine-type endopeptidase activity"/>
    <property type="evidence" value="ECO:0007669"/>
    <property type="project" value="UniProtKB-EC"/>
</dbReference>
<keyword evidence="4" id="KW-0645">Protease</keyword>
<comment type="similarity">
    <text evidence="2">Belongs to the peptidase S9A family.</text>
</comment>
<dbReference type="InterPro" id="IPR001375">
    <property type="entry name" value="Peptidase_S9_cat"/>
</dbReference>
<dbReference type="KEGG" id="dmr:Deima_2673"/>
<dbReference type="EMBL" id="CP002454">
    <property type="protein sequence ID" value="ADV68305.1"/>
    <property type="molecule type" value="Genomic_DNA"/>
</dbReference>
<dbReference type="InterPro" id="IPR023302">
    <property type="entry name" value="Pept_S9A_N"/>
</dbReference>
<protein>
    <recommendedName>
        <fullName evidence="3">prolyl oligopeptidase</fullName>
        <ecNumber evidence="3">3.4.21.26</ecNumber>
    </recommendedName>
</protein>
<evidence type="ECO:0000256" key="2">
    <source>
        <dbReference type="ARBA" id="ARBA00005228"/>
    </source>
</evidence>
<dbReference type="Pfam" id="PF00326">
    <property type="entry name" value="Peptidase_S9"/>
    <property type="match status" value="1"/>
</dbReference>
<evidence type="ECO:0000256" key="7">
    <source>
        <dbReference type="SAM" id="MobiDB-lite"/>
    </source>
</evidence>
<evidence type="ECO:0000256" key="1">
    <source>
        <dbReference type="ARBA" id="ARBA00001070"/>
    </source>
</evidence>
<dbReference type="GO" id="GO:0006508">
    <property type="term" value="P:proteolysis"/>
    <property type="evidence" value="ECO:0007669"/>
    <property type="project" value="UniProtKB-KW"/>
</dbReference>
<proteinExistence type="inferred from homology"/>
<dbReference type="SUPFAM" id="SSF50993">
    <property type="entry name" value="Peptidase/esterase 'gauge' domain"/>
    <property type="match status" value="1"/>
</dbReference>
<keyword evidence="5 10" id="KW-0378">Hydrolase</keyword>
<reference evidence="11" key="2">
    <citation type="submission" date="2011-01" db="EMBL/GenBank/DDBJ databases">
        <title>The complete genome of Deinococcus maricopensis DSM 21211.</title>
        <authorList>
            <consortium name="US DOE Joint Genome Institute (JGI-PGF)"/>
            <person name="Lucas S."/>
            <person name="Copeland A."/>
            <person name="Lapidus A."/>
            <person name="Goodwin L."/>
            <person name="Pitluck S."/>
            <person name="Kyrpides N."/>
            <person name="Mavromatis K."/>
            <person name="Pagani I."/>
            <person name="Ivanova N."/>
            <person name="Ovchinnikova G."/>
            <person name="Zeytun A."/>
            <person name="Detter J.C."/>
            <person name="Han C."/>
            <person name="Land M."/>
            <person name="Hauser L."/>
            <person name="Markowitz V."/>
            <person name="Cheng J.-F."/>
            <person name="Hugenholtz P."/>
            <person name="Woyke T."/>
            <person name="Wu D."/>
            <person name="Pukall R."/>
            <person name="Gehrich-Schroeter G."/>
            <person name="Brambilla E."/>
            <person name="Klenk H.-P."/>
            <person name="Eisen J.A."/>
        </authorList>
    </citation>
    <scope>NUCLEOTIDE SEQUENCE [LARGE SCALE GENOMIC DNA]</scope>
    <source>
        <strain evidence="11">DSM 21211 / LMG 22137 / NRRL B-23946 / LB-34</strain>
    </source>
</reference>
<dbReference type="Pfam" id="PF02897">
    <property type="entry name" value="Peptidase_S9_N"/>
    <property type="match status" value="1"/>
</dbReference>
<dbReference type="InterPro" id="IPR002470">
    <property type="entry name" value="Peptidase_S9A"/>
</dbReference>
<dbReference type="AlphaFoldDB" id="E8UB66"/>
<comment type="catalytic activity">
    <reaction evidence="1">
        <text>Hydrolysis of Pro-|-Xaa &gt;&gt; Ala-|-Xaa in oligopeptides.</text>
        <dbReference type="EC" id="3.4.21.26"/>
    </reaction>
</comment>
<dbReference type="GO" id="GO:0005829">
    <property type="term" value="C:cytosol"/>
    <property type="evidence" value="ECO:0007669"/>
    <property type="project" value="TreeGrafter"/>
</dbReference>
<keyword evidence="11" id="KW-1185">Reference proteome</keyword>
<dbReference type="Proteomes" id="UP000008635">
    <property type="component" value="Chromosome"/>
</dbReference>
<evidence type="ECO:0000259" key="9">
    <source>
        <dbReference type="Pfam" id="PF02897"/>
    </source>
</evidence>
<dbReference type="InterPro" id="IPR029058">
    <property type="entry name" value="AB_hydrolase_fold"/>
</dbReference>